<dbReference type="PANTHER" id="PTHR11963">
    <property type="entry name" value="LEUCINE AMINOPEPTIDASE-RELATED"/>
    <property type="match status" value="1"/>
</dbReference>
<dbReference type="Pfam" id="PF00883">
    <property type="entry name" value="Peptidase_M17"/>
    <property type="match status" value="1"/>
</dbReference>
<evidence type="ECO:0000313" key="10">
    <source>
        <dbReference type="EMBL" id="ATZ16341.1"/>
    </source>
</evidence>
<dbReference type="KEGG" id="efr:EFREU_v1c03150"/>
<comment type="similarity">
    <text evidence="1">Belongs to the peptidase M17 family.</text>
</comment>
<dbReference type="GO" id="GO:0005737">
    <property type="term" value="C:cytoplasm"/>
    <property type="evidence" value="ECO:0007669"/>
    <property type="project" value="InterPro"/>
</dbReference>
<dbReference type="GO" id="GO:0070006">
    <property type="term" value="F:metalloaminopeptidase activity"/>
    <property type="evidence" value="ECO:0007669"/>
    <property type="project" value="InterPro"/>
</dbReference>
<evidence type="ECO:0000256" key="4">
    <source>
        <dbReference type="ARBA" id="ARBA00022801"/>
    </source>
</evidence>
<organism evidence="10 11">
    <name type="scientific">Entomoplasma freundtii</name>
    <dbReference type="NCBI Taxonomy" id="74700"/>
    <lineage>
        <taxon>Bacteria</taxon>
        <taxon>Bacillati</taxon>
        <taxon>Mycoplasmatota</taxon>
        <taxon>Mollicutes</taxon>
        <taxon>Entomoplasmatales</taxon>
        <taxon>Entomoplasmataceae</taxon>
        <taxon>Entomoplasma</taxon>
    </lineage>
</organism>
<dbReference type="Proteomes" id="UP000232222">
    <property type="component" value="Chromosome"/>
</dbReference>
<dbReference type="Gene3D" id="3.40.630.10">
    <property type="entry name" value="Zn peptidases"/>
    <property type="match status" value="1"/>
</dbReference>
<dbReference type="CDD" id="cd00433">
    <property type="entry name" value="Peptidase_M17"/>
    <property type="match status" value="1"/>
</dbReference>
<dbReference type="InterPro" id="IPR011356">
    <property type="entry name" value="Leucine_aapep/pepB"/>
</dbReference>
<evidence type="ECO:0000313" key="11">
    <source>
        <dbReference type="Proteomes" id="UP000232222"/>
    </source>
</evidence>
<accession>A0A2K8NU99</accession>
<dbReference type="PROSITE" id="PS00631">
    <property type="entry name" value="CYTOSOL_AP"/>
    <property type="match status" value="1"/>
</dbReference>
<dbReference type="PRINTS" id="PR00481">
    <property type="entry name" value="LAMNOPPTDASE"/>
</dbReference>
<dbReference type="SUPFAM" id="SSF53187">
    <property type="entry name" value="Zn-dependent exopeptidases"/>
    <property type="match status" value="1"/>
</dbReference>
<evidence type="ECO:0000259" key="9">
    <source>
        <dbReference type="PROSITE" id="PS00631"/>
    </source>
</evidence>
<feature type="domain" description="Cytosol aminopeptidase" evidence="9">
    <location>
        <begin position="307"/>
        <end position="314"/>
    </location>
</feature>
<dbReference type="GO" id="GO:0030145">
    <property type="term" value="F:manganese ion binding"/>
    <property type="evidence" value="ECO:0007669"/>
    <property type="project" value="InterPro"/>
</dbReference>
<keyword evidence="3" id="KW-0645">Protease</keyword>
<sequence length="455" mass="50430">MISIQPEKKYPISLRGFCKEESQSIDSCFLDVKEPGNITLSDKHATAYVYLGDKNKVDFDLVYNHLKNFLAKISYDLDIDIDSFNPLANDKVVQGVIQACLYGHHNFYTLKAKKPREVNFNLITKNNQLENILKKNRSLMESLNACRDWCDLPPNICTPKGFVELASKFLRPSTNLKISTLNRHECEQLGMGLFLSVAQGGINEPQFMIVEYEGNPASNDKTAFIGKGITFDSGGYALKPLIGQRNERYDMCGAAAVIAAMHGIAKEAPKTNIVAIAPLAENRIGGGTTLNSSIVTSMSGRTVEVVSTDAEGRMVMADAITYAIKHLKATKIVTVATLTGAMIMGLGKYTTGAMSRDDNFFQEFWQAAQTANERFWRMPLEPESFKAMTESKYADLNNHVWIKYNPPGNAAAFLDIFSEDKPFIHIDIAGSAYIDDRSKGTMVKSIIEYACQTGQ</sequence>
<dbReference type="OrthoDB" id="9809354at2"/>
<gene>
    <name evidence="10" type="primary">pepA</name>
    <name evidence="10" type="ORF">EFREU_v1c03150</name>
</gene>
<dbReference type="AlphaFoldDB" id="A0A2K8NU99"/>
<evidence type="ECO:0000256" key="5">
    <source>
        <dbReference type="ARBA" id="ARBA00033172"/>
    </source>
</evidence>
<dbReference type="GO" id="GO:0006508">
    <property type="term" value="P:proteolysis"/>
    <property type="evidence" value="ECO:0007669"/>
    <property type="project" value="UniProtKB-KW"/>
</dbReference>
<reference evidence="10 11" key="1">
    <citation type="submission" date="2017-11" db="EMBL/GenBank/DDBJ databases">
        <title>Genome sequence of Entomoplasma freundtii BARC 318 (ATCC 51999).</title>
        <authorList>
            <person name="Lo W.-S."/>
            <person name="Gasparich G.E."/>
            <person name="Kuo C.-H."/>
        </authorList>
    </citation>
    <scope>NUCLEOTIDE SEQUENCE [LARGE SCALE GENOMIC DNA]</scope>
    <source>
        <strain evidence="10 11">BARC 318</strain>
    </source>
</reference>
<keyword evidence="2 10" id="KW-0031">Aminopeptidase</keyword>
<keyword evidence="11" id="KW-1185">Reference proteome</keyword>
<dbReference type="RefSeq" id="WP_100609292.1">
    <property type="nucleotide sequence ID" value="NZ_CP024962.1"/>
</dbReference>
<name>A0A2K8NU99_9MOLU</name>
<evidence type="ECO:0000256" key="2">
    <source>
        <dbReference type="ARBA" id="ARBA00022438"/>
    </source>
</evidence>
<dbReference type="InterPro" id="IPR000819">
    <property type="entry name" value="Peptidase_M17_C"/>
</dbReference>
<keyword evidence="4" id="KW-0378">Hydrolase</keyword>
<evidence type="ECO:0000256" key="8">
    <source>
        <dbReference type="ARBA" id="ARBA00050061"/>
    </source>
</evidence>
<evidence type="ECO:0000256" key="7">
    <source>
        <dbReference type="ARBA" id="ARBA00050021"/>
    </source>
</evidence>
<evidence type="ECO:0000256" key="6">
    <source>
        <dbReference type="ARBA" id="ARBA00049972"/>
    </source>
</evidence>
<dbReference type="PANTHER" id="PTHR11963:SF23">
    <property type="entry name" value="CYTOSOL AMINOPEPTIDASE"/>
    <property type="match status" value="1"/>
</dbReference>
<comment type="function">
    <text evidence="6">Presumably involved in the processing and regular turnover of intracellular proteins. Catalyzes the removal of unsubstituted N-terminal amino acids from various peptides.</text>
</comment>
<dbReference type="EMBL" id="CP024962">
    <property type="protein sequence ID" value="ATZ16341.1"/>
    <property type="molecule type" value="Genomic_DNA"/>
</dbReference>
<protein>
    <recommendedName>
        <fullName evidence="7">Probable cytosol aminopeptidase</fullName>
    </recommendedName>
    <alternativeName>
        <fullName evidence="8">Leucine aminopeptidase</fullName>
    </alternativeName>
    <alternativeName>
        <fullName evidence="5">Leucyl aminopeptidase</fullName>
    </alternativeName>
</protein>
<evidence type="ECO:0000256" key="1">
    <source>
        <dbReference type="ARBA" id="ARBA00009528"/>
    </source>
</evidence>
<proteinExistence type="inferred from homology"/>
<evidence type="ECO:0000256" key="3">
    <source>
        <dbReference type="ARBA" id="ARBA00022670"/>
    </source>
</evidence>